<reference evidence="1" key="1">
    <citation type="submission" date="2021-02" db="EMBL/GenBank/DDBJ databases">
        <authorList>
            <person name="Nowell W R."/>
        </authorList>
    </citation>
    <scope>NUCLEOTIDE SEQUENCE</scope>
</reference>
<keyword evidence="2" id="KW-1185">Reference proteome</keyword>
<dbReference type="Proteomes" id="UP000663866">
    <property type="component" value="Unassembled WGS sequence"/>
</dbReference>
<name>A0A820D7Z3_9BILA</name>
<proteinExistence type="predicted"/>
<organism evidence="1 2">
    <name type="scientific">Rotaria magnacalcarata</name>
    <dbReference type="NCBI Taxonomy" id="392030"/>
    <lineage>
        <taxon>Eukaryota</taxon>
        <taxon>Metazoa</taxon>
        <taxon>Spiralia</taxon>
        <taxon>Gnathifera</taxon>
        <taxon>Rotifera</taxon>
        <taxon>Eurotatoria</taxon>
        <taxon>Bdelloidea</taxon>
        <taxon>Philodinida</taxon>
        <taxon>Philodinidae</taxon>
        <taxon>Rotaria</taxon>
    </lineage>
</organism>
<sequence>MNRILQAGLYPNLTQLKLFKFRTNVFSPFCTD</sequence>
<feature type="non-terminal residue" evidence="1">
    <location>
        <position position="1"/>
    </location>
</feature>
<accession>A0A820D7Z3</accession>
<protein>
    <submittedName>
        <fullName evidence="1">Uncharacterized protein</fullName>
    </submittedName>
</protein>
<dbReference type="EMBL" id="CAJOBG010007866">
    <property type="protein sequence ID" value="CAF4228759.1"/>
    <property type="molecule type" value="Genomic_DNA"/>
</dbReference>
<feature type="non-terminal residue" evidence="1">
    <location>
        <position position="32"/>
    </location>
</feature>
<comment type="caution">
    <text evidence="1">The sequence shown here is derived from an EMBL/GenBank/DDBJ whole genome shotgun (WGS) entry which is preliminary data.</text>
</comment>
<evidence type="ECO:0000313" key="1">
    <source>
        <dbReference type="EMBL" id="CAF4228759.1"/>
    </source>
</evidence>
<dbReference type="AlphaFoldDB" id="A0A820D7Z3"/>
<evidence type="ECO:0000313" key="2">
    <source>
        <dbReference type="Proteomes" id="UP000663866"/>
    </source>
</evidence>
<gene>
    <name evidence="1" type="ORF">OVN521_LOCUS27855</name>
</gene>